<comment type="caution">
    <text evidence="3">The sequence shown here is derived from an EMBL/GenBank/DDBJ whole genome shotgun (WGS) entry which is preliminary data.</text>
</comment>
<sequence length="479" mass="51366">MRPRVKPALRRILRDEQTLQYGVHPLRAVLLSGLARPVRQWLECLDGTRDLDRVLDAANAAGLDECRARALLDQLTAQGALHDAATGPEALRDLTLAERDRLRPDLDALDLSCTSPDGGMALLTRRRAARVRVYGAGRVGAQIVALLAAAGVGHIRVIDPGTVRAGHITPGGLSWAEVGMTREEGAAAVARRLTSGGHPPTTPSAAGSAPQQQPGDQPRLSTRQPASTQRPAGSQQPADPQRPITRHHRGSAPQPGTPTWQPSSSGTDMRYLGRPPSQRAAELAARQEAMAPPRKRRDGRYVDGQDLVRPTVEVLAGGTYLGDQSDRPDLVVIAPVTPLDGVLANELIALGIPHLLAAAFEGHGTVGPLVLPGRTACLHCLDLARRDRDPGWPIVTAKVGGYPPGEIACDATLATLVAAEATGHALAHLDGRESAVTNGTMDVTPDWRWKRSSWQRHPQCRCMRNDPYSLRMVMSPHRD</sequence>
<feature type="compositionally biased region" description="Polar residues" evidence="1">
    <location>
        <begin position="257"/>
        <end position="267"/>
    </location>
</feature>
<evidence type="ECO:0000256" key="1">
    <source>
        <dbReference type="SAM" id="MobiDB-lite"/>
    </source>
</evidence>
<organism evidence="3 4">
    <name type="scientific">Actinomadura luzonensis</name>
    <dbReference type="NCBI Taxonomy" id="2805427"/>
    <lineage>
        <taxon>Bacteria</taxon>
        <taxon>Bacillati</taxon>
        <taxon>Actinomycetota</taxon>
        <taxon>Actinomycetes</taxon>
        <taxon>Streptosporangiales</taxon>
        <taxon>Thermomonosporaceae</taxon>
        <taxon>Actinomadura</taxon>
    </lineage>
</organism>
<name>A0ABT0FL60_9ACTN</name>
<feature type="region of interest" description="Disordered" evidence="1">
    <location>
        <begin position="193"/>
        <end position="302"/>
    </location>
</feature>
<dbReference type="EMBL" id="JAKRKC020000001">
    <property type="protein sequence ID" value="MCK2212984.1"/>
    <property type="molecule type" value="Genomic_DNA"/>
</dbReference>
<dbReference type="Gene3D" id="3.40.50.720">
    <property type="entry name" value="NAD(P)-binding Rossmann-like Domain"/>
    <property type="match status" value="2"/>
</dbReference>
<dbReference type="InterPro" id="IPR035985">
    <property type="entry name" value="Ubiquitin-activating_enz"/>
</dbReference>
<proteinExistence type="predicted"/>
<dbReference type="InterPro" id="IPR000594">
    <property type="entry name" value="ThiF_NAD_FAD-bd"/>
</dbReference>
<dbReference type="RefSeq" id="WP_242372530.1">
    <property type="nucleotide sequence ID" value="NZ_JAKRKC020000001.1"/>
</dbReference>
<evidence type="ECO:0000313" key="3">
    <source>
        <dbReference type="EMBL" id="MCK2212984.1"/>
    </source>
</evidence>
<feature type="domain" description="THIF-type NAD/FAD binding fold" evidence="2">
    <location>
        <begin position="123"/>
        <end position="193"/>
    </location>
</feature>
<protein>
    <submittedName>
        <fullName evidence="3">ThiF family adenylyltransferase</fullName>
    </submittedName>
</protein>
<dbReference type="Pfam" id="PF00899">
    <property type="entry name" value="ThiF"/>
    <property type="match status" value="1"/>
</dbReference>
<keyword evidence="3" id="KW-0548">Nucleotidyltransferase</keyword>
<reference evidence="3 4" key="1">
    <citation type="submission" date="2022-04" db="EMBL/GenBank/DDBJ databases">
        <title>Genome draft of Actinomadura sp. ATCC 31491.</title>
        <authorList>
            <person name="Shi X."/>
            <person name="Du Y."/>
        </authorList>
    </citation>
    <scope>NUCLEOTIDE SEQUENCE [LARGE SCALE GENOMIC DNA]</scope>
    <source>
        <strain evidence="3 4">ATCC 31491</strain>
    </source>
</reference>
<dbReference type="GO" id="GO:0016779">
    <property type="term" value="F:nucleotidyltransferase activity"/>
    <property type="evidence" value="ECO:0007669"/>
    <property type="project" value="UniProtKB-KW"/>
</dbReference>
<evidence type="ECO:0000313" key="4">
    <source>
        <dbReference type="Proteomes" id="UP001317259"/>
    </source>
</evidence>
<gene>
    <name evidence="3" type="ORF">MF672_004120</name>
</gene>
<keyword evidence="3" id="KW-0808">Transferase</keyword>
<keyword evidence="4" id="KW-1185">Reference proteome</keyword>
<dbReference type="SUPFAM" id="SSF69572">
    <property type="entry name" value="Activating enzymes of the ubiquitin-like proteins"/>
    <property type="match status" value="1"/>
</dbReference>
<accession>A0ABT0FL60</accession>
<evidence type="ECO:0000259" key="2">
    <source>
        <dbReference type="Pfam" id="PF00899"/>
    </source>
</evidence>
<feature type="compositionally biased region" description="Low complexity" evidence="1">
    <location>
        <begin position="278"/>
        <end position="291"/>
    </location>
</feature>
<feature type="compositionally biased region" description="Polar residues" evidence="1">
    <location>
        <begin position="211"/>
        <end position="238"/>
    </location>
</feature>
<dbReference type="Proteomes" id="UP001317259">
    <property type="component" value="Unassembled WGS sequence"/>
</dbReference>